<accession>A0ABS7LNI3</accession>
<dbReference type="EMBL" id="JABTXI010000011">
    <property type="protein sequence ID" value="MBY3593047.1"/>
    <property type="molecule type" value="Genomic_DNA"/>
</dbReference>
<evidence type="ECO:0000256" key="1">
    <source>
        <dbReference type="ARBA" id="ARBA00023015"/>
    </source>
</evidence>
<dbReference type="InterPro" id="IPR009057">
    <property type="entry name" value="Homeodomain-like_sf"/>
</dbReference>
<dbReference type="Pfam" id="PF12833">
    <property type="entry name" value="HTH_18"/>
    <property type="match status" value="1"/>
</dbReference>
<protein>
    <submittedName>
        <fullName evidence="5">AraC family transcriptional regulator</fullName>
    </submittedName>
</protein>
<keyword evidence="3" id="KW-0804">Transcription</keyword>
<feature type="domain" description="HTH araC/xylS-type" evidence="4">
    <location>
        <begin position="239"/>
        <end position="339"/>
    </location>
</feature>
<name>A0ABS7LNI3_9HYPH</name>
<dbReference type="SMART" id="SM00342">
    <property type="entry name" value="HTH_ARAC"/>
    <property type="match status" value="1"/>
</dbReference>
<comment type="caution">
    <text evidence="5">The sequence shown here is derived from an EMBL/GenBank/DDBJ whole genome shotgun (WGS) entry which is preliminary data.</text>
</comment>
<keyword evidence="1" id="KW-0805">Transcription regulation</keyword>
<dbReference type="PANTHER" id="PTHR46796">
    <property type="entry name" value="HTH-TYPE TRANSCRIPTIONAL ACTIVATOR RHAS-RELATED"/>
    <property type="match status" value="1"/>
</dbReference>
<keyword evidence="2" id="KW-0238">DNA-binding</keyword>
<sequence length="354" mass="38862">MSVSPDRHAPGSVAQSSAVANMSFRATVQNGTDADQLAEALSTPRSTIRVSTEGTMPIAYRCNFISMEDVSVADCSYEGTIFCKREGVADKLAMFLPKQGMMWFGGQQEPIYSVPGRGVILEQGSVSGTRIVGPRSHFCLFIDRGKIAAQLTHMCERTINGDVGFHTDIDLTAGPGFLLQQLVSNLHSGLSGNGLLQRSPLAVRSLCDAAVYLLLETCPHHYSEELARAAPLPAPRHVKWAMDFMQEHIAEPISLSEIAMAAKVSVRTLQQGFRQFRNTTPTAYLHEIRMVAAHRELLESDGTQAIAEIALRWGFTHLGRFAADYRKRFGQLPSQTVKRQKGLEETCRKGAVNL</sequence>
<evidence type="ECO:0000256" key="3">
    <source>
        <dbReference type="ARBA" id="ARBA00023163"/>
    </source>
</evidence>
<evidence type="ECO:0000259" key="4">
    <source>
        <dbReference type="PROSITE" id="PS01124"/>
    </source>
</evidence>
<dbReference type="InterPro" id="IPR018060">
    <property type="entry name" value="HTH_AraC"/>
</dbReference>
<organism evidence="5 6">
    <name type="scientific">Rhizobium bangladeshense</name>
    <dbReference type="NCBI Taxonomy" id="1138189"/>
    <lineage>
        <taxon>Bacteria</taxon>
        <taxon>Pseudomonadati</taxon>
        <taxon>Pseudomonadota</taxon>
        <taxon>Alphaproteobacteria</taxon>
        <taxon>Hyphomicrobiales</taxon>
        <taxon>Rhizobiaceae</taxon>
        <taxon>Rhizobium/Agrobacterium group</taxon>
        <taxon>Rhizobium</taxon>
    </lineage>
</organism>
<reference evidence="5 6" key="1">
    <citation type="submission" date="2020-06" db="EMBL/GenBank/DDBJ databases">
        <title>Global-level population genomics: horizontal gene transfer, symbiosis and evolution in Rhizobia.</title>
        <authorList>
            <person name="Gai Y."/>
        </authorList>
    </citation>
    <scope>NUCLEOTIDE SEQUENCE [LARGE SCALE GENOMIC DNA]</scope>
    <source>
        <strain evidence="5 6">PLR6_1b</strain>
    </source>
</reference>
<dbReference type="Proteomes" id="UP000720124">
    <property type="component" value="Unassembled WGS sequence"/>
</dbReference>
<dbReference type="InterPro" id="IPR018062">
    <property type="entry name" value="HTH_AraC-typ_CS"/>
</dbReference>
<evidence type="ECO:0000256" key="2">
    <source>
        <dbReference type="ARBA" id="ARBA00023125"/>
    </source>
</evidence>
<dbReference type="RefSeq" id="WP_221093817.1">
    <property type="nucleotide sequence ID" value="NZ_JABDWX010000002.1"/>
</dbReference>
<dbReference type="PROSITE" id="PS01124">
    <property type="entry name" value="HTH_ARAC_FAMILY_2"/>
    <property type="match status" value="1"/>
</dbReference>
<dbReference type="PROSITE" id="PS00041">
    <property type="entry name" value="HTH_ARAC_FAMILY_1"/>
    <property type="match status" value="1"/>
</dbReference>
<keyword evidence="6" id="KW-1185">Reference proteome</keyword>
<dbReference type="InterPro" id="IPR050204">
    <property type="entry name" value="AraC_XylS_family_regulators"/>
</dbReference>
<dbReference type="PANTHER" id="PTHR46796:SF12">
    <property type="entry name" value="HTH-TYPE DNA-BINDING TRANSCRIPTIONAL ACTIVATOR EUTR"/>
    <property type="match status" value="1"/>
</dbReference>
<dbReference type="SUPFAM" id="SSF46689">
    <property type="entry name" value="Homeodomain-like"/>
    <property type="match status" value="2"/>
</dbReference>
<proteinExistence type="predicted"/>
<gene>
    <name evidence="5" type="ORF">HJA87_24650</name>
</gene>
<evidence type="ECO:0000313" key="6">
    <source>
        <dbReference type="Proteomes" id="UP000720124"/>
    </source>
</evidence>
<dbReference type="Gene3D" id="1.10.10.60">
    <property type="entry name" value="Homeodomain-like"/>
    <property type="match status" value="1"/>
</dbReference>
<evidence type="ECO:0000313" key="5">
    <source>
        <dbReference type="EMBL" id="MBY3593047.1"/>
    </source>
</evidence>